<gene>
    <name evidence="2" type="ORF">EXIGLDRAFT_840370</name>
</gene>
<dbReference type="InParanoid" id="A0A165EH91"/>
<proteinExistence type="predicted"/>
<dbReference type="OrthoDB" id="2956246at2759"/>
<protein>
    <submittedName>
        <fullName evidence="2">Uncharacterized protein</fullName>
    </submittedName>
</protein>
<dbReference type="AlphaFoldDB" id="A0A165EH91"/>
<organism evidence="2 3">
    <name type="scientific">Exidia glandulosa HHB12029</name>
    <dbReference type="NCBI Taxonomy" id="1314781"/>
    <lineage>
        <taxon>Eukaryota</taxon>
        <taxon>Fungi</taxon>
        <taxon>Dikarya</taxon>
        <taxon>Basidiomycota</taxon>
        <taxon>Agaricomycotina</taxon>
        <taxon>Agaricomycetes</taxon>
        <taxon>Auriculariales</taxon>
        <taxon>Exidiaceae</taxon>
        <taxon>Exidia</taxon>
    </lineage>
</organism>
<keyword evidence="1" id="KW-0472">Membrane</keyword>
<keyword evidence="3" id="KW-1185">Reference proteome</keyword>
<accession>A0A165EH91</accession>
<dbReference type="Proteomes" id="UP000077266">
    <property type="component" value="Unassembled WGS sequence"/>
</dbReference>
<name>A0A165EH91_EXIGL</name>
<reference evidence="2 3" key="1">
    <citation type="journal article" date="2016" name="Mol. Biol. Evol.">
        <title>Comparative Genomics of Early-Diverging Mushroom-Forming Fungi Provides Insights into the Origins of Lignocellulose Decay Capabilities.</title>
        <authorList>
            <person name="Nagy L.G."/>
            <person name="Riley R."/>
            <person name="Tritt A."/>
            <person name="Adam C."/>
            <person name="Daum C."/>
            <person name="Floudas D."/>
            <person name="Sun H."/>
            <person name="Yadav J.S."/>
            <person name="Pangilinan J."/>
            <person name="Larsson K.H."/>
            <person name="Matsuura K."/>
            <person name="Barry K."/>
            <person name="Labutti K."/>
            <person name="Kuo R."/>
            <person name="Ohm R.A."/>
            <person name="Bhattacharya S.S."/>
            <person name="Shirouzu T."/>
            <person name="Yoshinaga Y."/>
            <person name="Martin F.M."/>
            <person name="Grigoriev I.V."/>
            <person name="Hibbett D.S."/>
        </authorList>
    </citation>
    <scope>NUCLEOTIDE SEQUENCE [LARGE SCALE GENOMIC DNA]</scope>
    <source>
        <strain evidence="2 3">HHB12029</strain>
    </source>
</reference>
<dbReference type="STRING" id="1314781.A0A165EH91"/>
<keyword evidence="1" id="KW-0812">Transmembrane</keyword>
<evidence type="ECO:0000313" key="2">
    <source>
        <dbReference type="EMBL" id="KZV86930.1"/>
    </source>
</evidence>
<dbReference type="EMBL" id="KV426140">
    <property type="protein sequence ID" value="KZV86930.1"/>
    <property type="molecule type" value="Genomic_DNA"/>
</dbReference>
<feature type="transmembrane region" description="Helical" evidence="1">
    <location>
        <begin position="116"/>
        <end position="137"/>
    </location>
</feature>
<evidence type="ECO:0000256" key="1">
    <source>
        <dbReference type="SAM" id="Phobius"/>
    </source>
</evidence>
<feature type="transmembrane region" description="Helical" evidence="1">
    <location>
        <begin position="220"/>
        <end position="239"/>
    </location>
</feature>
<evidence type="ECO:0000313" key="3">
    <source>
        <dbReference type="Proteomes" id="UP000077266"/>
    </source>
</evidence>
<sequence>MLSKLTRMSIAGISLDSAGLVALADLSTISERTALTGTSSYLDVFFLAPGIHTQQNASDVNGGELPVTAMTSGYVFRIENQATVFYLQRISAPGHLVEVRVERLKGAAHRKRRPRALIATVLYAAGVGLTIVSFALVVSIHDYWAVAVLGMLVLARVLNVVVMRRRAVKGWTGQSEPGVRGDLLVLLSQDRWVRVQGLVDDLKEVTAGQWIRDMETLERFAVAGATLLVYVAAALAANASTVGSLIIGVLLLVSVALLGLCNAATMDLHMFNCRVCVAEHPPKAYGRRLDMANEMIAAHAGRRDWAVGMGLVLPESGEMSGRAVV</sequence>
<feature type="transmembrane region" description="Helical" evidence="1">
    <location>
        <begin position="245"/>
        <end position="264"/>
    </location>
</feature>
<keyword evidence="1" id="KW-1133">Transmembrane helix</keyword>
<feature type="transmembrane region" description="Helical" evidence="1">
    <location>
        <begin position="143"/>
        <end position="162"/>
    </location>
</feature>